<feature type="compositionally biased region" description="Acidic residues" evidence="1">
    <location>
        <begin position="460"/>
        <end position="469"/>
    </location>
</feature>
<keyword evidence="2" id="KW-1133">Transmembrane helix</keyword>
<accession>A0A1H6FPQ9</accession>
<evidence type="ECO:0000313" key="4">
    <source>
        <dbReference type="Proteomes" id="UP000199112"/>
    </source>
</evidence>
<evidence type="ECO:0000256" key="2">
    <source>
        <dbReference type="SAM" id="Phobius"/>
    </source>
</evidence>
<reference evidence="4" key="1">
    <citation type="submission" date="2016-10" db="EMBL/GenBank/DDBJ databases">
        <authorList>
            <person name="Varghese N."/>
            <person name="Submissions S."/>
        </authorList>
    </citation>
    <scope>NUCLEOTIDE SEQUENCE [LARGE SCALE GENOMIC DNA]</scope>
    <source>
        <strain evidence="4">CGMCC 1.8981</strain>
    </source>
</reference>
<dbReference type="AlphaFoldDB" id="A0A1H6FPQ9"/>
<feature type="transmembrane region" description="Helical" evidence="2">
    <location>
        <begin position="280"/>
        <end position="300"/>
    </location>
</feature>
<proteinExistence type="predicted"/>
<sequence length="475" mass="51931">MHLELSQSVRVRNEVDGRFGVSTLAHRRTKCAVLRPPADENSIIIIEATELEANMDAIDDLSDALETTRNVLTPVSLGFWLKLAVVVFFVSSLGLGGPMLPGGDVGAILEEPTADEQGGEELEALEEDAPVDEILLALAILLVIGVVLWLIYAFIAGIMEFVFIETLRSSELNLRRYFGANLGNGVRLFLFRIGVLLAMGVLALGPALLLEVTGTGLEAASGGTFGIYLLYGIAVYLGYSIVQRFTSEFVAPIMLLEDRGVFSAWGRLWPTVTSNWTEYLVYLILVWVLSFAISLGVWFLISFGILALMIPFVIGFVLLVFLGEIGFVLMIPLGVLAFVSVLLFVALVWTPITTYFQYYALLVLGDTNDELDLIPDQRAAVRSGNGPQPPRDGTAGRGDTRRVDGAWGRDSSEGDEGSLWDDTDDSDPWGEPDDGDGTDDTNDRPSWDDAGVDDDRDRTGDEDESTDRDDDTRGW</sequence>
<evidence type="ECO:0000313" key="3">
    <source>
        <dbReference type="EMBL" id="SEH11843.1"/>
    </source>
</evidence>
<feature type="compositionally biased region" description="Basic and acidic residues" evidence="1">
    <location>
        <begin position="441"/>
        <end position="459"/>
    </location>
</feature>
<dbReference type="Proteomes" id="UP000199112">
    <property type="component" value="Unassembled WGS sequence"/>
</dbReference>
<feature type="compositionally biased region" description="Acidic residues" evidence="1">
    <location>
        <begin position="413"/>
        <end position="440"/>
    </location>
</feature>
<name>A0A1H6FPQ9_9EURY</name>
<feature type="transmembrane region" description="Helical" evidence="2">
    <location>
        <begin position="79"/>
        <end position="100"/>
    </location>
</feature>
<feature type="region of interest" description="Disordered" evidence="1">
    <location>
        <begin position="379"/>
        <end position="475"/>
    </location>
</feature>
<organism evidence="3 4">
    <name type="scientific">Natronorubrum sediminis</name>
    <dbReference type="NCBI Taxonomy" id="640943"/>
    <lineage>
        <taxon>Archaea</taxon>
        <taxon>Methanobacteriati</taxon>
        <taxon>Methanobacteriota</taxon>
        <taxon>Stenosarchaea group</taxon>
        <taxon>Halobacteria</taxon>
        <taxon>Halobacteriales</taxon>
        <taxon>Natrialbaceae</taxon>
        <taxon>Natronorubrum</taxon>
    </lineage>
</organism>
<dbReference type="InterPro" id="IPR055966">
    <property type="entry name" value="DUF7544"/>
</dbReference>
<evidence type="ECO:0000256" key="1">
    <source>
        <dbReference type="SAM" id="MobiDB-lite"/>
    </source>
</evidence>
<gene>
    <name evidence="3" type="ORF">SAMN04487967_0541</name>
</gene>
<feature type="transmembrane region" description="Helical" evidence="2">
    <location>
        <begin position="134"/>
        <end position="164"/>
    </location>
</feature>
<feature type="transmembrane region" description="Helical" evidence="2">
    <location>
        <begin position="329"/>
        <end position="349"/>
    </location>
</feature>
<dbReference type="Pfam" id="PF24400">
    <property type="entry name" value="DUF7544"/>
    <property type="match status" value="1"/>
</dbReference>
<feature type="transmembrane region" description="Helical" evidence="2">
    <location>
        <begin position="185"/>
        <end position="205"/>
    </location>
</feature>
<dbReference type="EMBL" id="FNWL01000001">
    <property type="protein sequence ID" value="SEH11843.1"/>
    <property type="molecule type" value="Genomic_DNA"/>
</dbReference>
<feature type="transmembrane region" description="Helical" evidence="2">
    <location>
        <begin position="225"/>
        <end position="242"/>
    </location>
</feature>
<keyword evidence="4" id="KW-1185">Reference proteome</keyword>
<keyword evidence="2" id="KW-0812">Transmembrane</keyword>
<protein>
    <submittedName>
        <fullName evidence="3">Uncharacterized protein</fullName>
    </submittedName>
</protein>
<feature type="transmembrane region" description="Helical" evidence="2">
    <location>
        <begin position="305"/>
        <end position="323"/>
    </location>
</feature>
<keyword evidence="2" id="KW-0472">Membrane</keyword>